<proteinExistence type="inferred from homology"/>
<dbReference type="Pfam" id="PF00126">
    <property type="entry name" value="HTH_1"/>
    <property type="match status" value="1"/>
</dbReference>
<gene>
    <name evidence="6" type="ORF">GC106_49340</name>
</gene>
<dbReference type="Proteomes" id="UP000763557">
    <property type="component" value="Unassembled WGS sequence"/>
</dbReference>
<organism evidence="6 7">
    <name type="scientific">Kibdelosporangium persicum</name>
    <dbReference type="NCBI Taxonomy" id="2698649"/>
    <lineage>
        <taxon>Bacteria</taxon>
        <taxon>Bacillati</taxon>
        <taxon>Actinomycetota</taxon>
        <taxon>Actinomycetes</taxon>
        <taxon>Pseudonocardiales</taxon>
        <taxon>Pseudonocardiaceae</taxon>
        <taxon>Kibdelosporangium</taxon>
    </lineage>
</organism>
<evidence type="ECO:0000259" key="5">
    <source>
        <dbReference type="PROSITE" id="PS50931"/>
    </source>
</evidence>
<keyword evidence="2" id="KW-0805">Transcription regulation</keyword>
<evidence type="ECO:0000256" key="1">
    <source>
        <dbReference type="ARBA" id="ARBA00009437"/>
    </source>
</evidence>
<accession>A0ABX2F996</accession>
<dbReference type="SUPFAM" id="SSF46785">
    <property type="entry name" value="Winged helix' DNA-binding domain"/>
    <property type="match status" value="1"/>
</dbReference>
<dbReference type="InterPro" id="IPR036390">
    <property type="entry name" value="WH_DNA-bd_sf"/>
</dbReference>
<evidence type="ECO:0000313" key="6">
    <source>
        <dbReference type="EMBL" id="NRN67694.1"/>
    </source>
</evidence>
<evidence type="ECO:0000313" key="7">
    <source>
        <dbReference type="Proteomes" id="UP000763557"/>
    </source>
</evidence>
<protein>
    <submittedName>
        <fullName evidence="6">HTH-type transcriptional regulator GltC</fullName>
    </submittedName>
</protein>
<evidence type="ECO:0000256" key="2">
    <source>
        <dbReference type="ARBA" id="ARBA00023015"/>
    </source>
</evidence>
<dbReference type="CDD" id="cd08434">
    <property type="entry name" value="PBP2_GltC_like"/>
    <property type="match status" value="1"/>
</dbReference>
<comment type="similarity">
    <text evidence="1">Belongs to the LysR transcriptional regulatory family.</text>
</comment>
<dbReference type="SUPFAM" id="SSF53850">
    <property type="entry name" value="Periplasmic binding protein-like II"/>
    <property type="match status" value="1"/>
</dbReference>
<dbReference type="PANTHER" id="PTHR30346">
    <property type="entry name" value="TRANSCRIPTIONAL DUAL REGULATOR HCAR-RELATED"/>
    <property type="match status" value="1"/>
</dbReference>
<reference evidence="6 7" key="1">
    <citation type="submission" date="2020-01" db="EMBL/GenBank/DDBJ databases">
        <title>Kibdelosporangium persica a novel Actinomycetes from a hot desert in Iran.</title>
        <authorList>
            <person name="Safaei N."/>
            <person name="Zaburannyi N."/>
            <person name="Mueller R."/>
            <person name="Wink J."/>
        </authorList>
    </citation>
    <scope>NUCLEOTIDE SEQUENCE [LARGE SCALE GENOMIC DNA]</scope>
    <source>
        <strain evidence="6 7">4NS15</strain>
    </source>
</reference>
<dbReference type="InterPro" id="IPR036388">
    <property type="entry name" value="WH-like_DNA-bd_sf"/>
</dbReference>
<evidence type="ECO:0000256" key="3">
    <source>
        <dbReference type="ARBA" id="ARBA00023125"/>
    </source>
</evidence>
<dbReference type="PANTHER" id="PTHR30346:SF28">
    <property type="entry name" value="HTH-TYPE TRANSCRIPTIONAL REGULATOR CYNR"/>
    <property type="match status" value="1"/>
</dbReference>
<dbReference type="EMBL" id="JAAATY010000016">
    <property type="protein sequence ID" value="NRN67694.1"/>
    <property type="molecule type" value="Genomic_DNA"/>
</dbReference>
<sequence>MLRLLASTGNVTRTAESLGVPQPTVSRWLAALAAEVGAPVVVRDGRGVRLTRAGHLLASAATAAMGALEAGTRRVVEEIDPDNGRVELGFLHMLGRSLVPELLRAFRFRHPRVRFGLSQASRAEIITRLRSGEVDLAFFGPPPDEPDLAWAPVQRQELKLVLPESHRLAGRSRVRVAELADEEFVGLEHGFGVRQLTDELCAAAGFVPRMAFEGQESDTVRGLVASGLGVAILPVAELPMPGLVEISLSPQASRVVALVWPAQDQLTPAVRAFRDFASVQEA</sequence>
<dbReference type="Gene3D" id="3.40.190.290">
    <property type="match status" value="1"/>
</dbReference>
<comment type="caution">
    <text evidence="6">The sequence shown here is derived from an EMBL/GenBank/DDBJ whole genome shotgun (WGS) entry which is preliminary data.</text>
</comment>
<dbReference type="InterPro" id="IPR005119">
    <property type="entry name" value="LysR_subst-bd"/>
</dbReference>
<dbReference type="RefSeq" id="WP_246366754.1">
    <property type="nucleotide sequence ID" value="NZ_CBCSGW010000044.1"/>
</dbReference>
<name>A0ABX2F996_9PSEU</name>
<dbReference type="InterPro" id="IPR000847">
    <property type="entry name" value="LysR_HTH_N"/>
</dbReference>
<keyword evidence="7" id="KW-1185">Reference proteome</keyword>
<keyword evidence="3" id="KW-0238">DNA-binding</keyword>
<dbReference type="Pfam" id="PF03466">
    <property type="entry name" value="LysR_substrate"/>
    <property type="match status" value="1"/>
</dbReference>
<evidence type="ECO:0000256" key="4">
    <source>
        <dbReference type="ARBA" id="ARBA00023163"/>
    </source>
</evidence>
<keyword evidence="4" id="KW-0804">Transcription</keyword>
<feature type="domain" description="HTH lysR-type" evidence="5">
    <location>
        <begin position="1"/>
        <end position="51"/>
    </location>
</feature>
<dbReference type="Gene3D" id="1.10.10.10">
    <property type="entry name" value="Winged helix-like DNA-binding domain superfamily/Winged helix DNA-binding domain"/>
    <property type="match status" value="1"/>
</dbReference>
<dbReference type="PROSITE" id="PS50931">
    <property type="entry name" value="HTH_LYSR"/>
    <property type="match status" value="1"/>
</dbReference>